<dbReference type="RefSeq" id="WP_092229554.1">
    <property type="nucleotide sequence ID" value="NZ_FNLL01000001.1"/>
</dbReference>
<proteinExistence type="predicted"/>
<accession>A0A1H2DNJ8</accession>
<dbReference type="EMBL" id="FNLL01000001">
    <property type="protein sequence ID" value="SDT84304.1"/>
    <property type="molecule type" value="Genomic_DNA"/>
</dbReference>
<dbReference type="PANTHER" id="PTHR35810:SF1">
    <property type="entry name" value="CYTOPLASMIC PROTEIN"/>
    <property type="match status" value="1"/>
</dbReference>
<organism evidence="1 2">
    <name type="scientific">Desulfobacula phenolica</name>
    <dbReference type="NCBI Taxonomy" id="90732"/>
    <lineage>
        <taxon>Bacteria</taxon>
        <taxon>Pseudomonadati</taxon>
        <taxon>Thermodesulfobacteriota</taxon>
        <taxon>Desulfobacteria</taxon>
        <taxon>Desulfobacterales</taxon>
        <taxon>Desulfobacteraceae</taxon>
        <taxon>Desulfobacula</taxon>
    </lineage>
</organism>
<gene>
    <name evidence="1" type="ORF">SAMN04487931_101197</name>
</gene>
<dbReference type="Proteomes" id="UP000199608">
    <property type="component" value="Unassembled WGS sequence"/>
</dbReference>
<dbReference type="PANTHER" id="PTHR35810">
    <property type="entry name" value="CYTOPLASMIC PROTEIN-RELATED"/>
    <property type="match status" value="1"/>
</dbReference>
<protein>
    <submittedName>
        <fullName evidence="1">Virulence protein RhuM family protein</fullName>
    </submittedName>
</protein>
<name>A0A1H2DNJ8_9BACT</name>
<evidence type="ECO:0000313" key="2">
    <source>
        <dbReference type="Proteomes" id="UP000199608"/>
    </source>
</evidence>
<sequence>MTDDSRIQIYRVDVWFEQETVWLTQRQMGEVFDTTPENVLMHLKNIYKIGELEQKSTAKDFLVVRTEGTRQVKRKLKHYNLDAVISVEYRVNSKRGVQFRIWATQRLRDYLVQGYTINQQRIKSFWRQAMLHSSLQCSKA</sequence>
<dbReference type="AlphaFoldDB" id="A0A1H2DNJ8"/>
<keyword evidence="2" id="KW-1185">Reference proteome</keyword>
<dbReference type="InterPro" id="IPR011204">
    <property type="entry name" value="Virulence_RhuM-like"/>
</dbReference>
<reference evidence="2" key="1">
    <citation type="submission" date="2016-10" db="EMBL/GenBank/DDBJ databases">
        <authorList>
            <person name="Varghese N."/>
            <person name="Submissions S."/>
        </authorList>
    </citation>
    <scope>NUCLEOTIDE SEQUENCE [LARGE SCALE GENOMIC DNA]</scope>
    <source>
        <strain evidence="2">DSM 3384</strain>
    </source>
</reference>
<evidence type="ECO:0000313" key="1">
    <source>
        <dbReference type="EMBL" id="SDT84304.1"/>
    </source>
</evidence>
<dbReference type="Pfam" id="PF13310">
    <property type="entry name" value="Virulence_RhuM"/>
    <property type="match status" value="1"/>
</dbReference>